<name>A0ABD1ZHJ9_9MARC</name>
<keyword evidence="6" id="KW-0472">Membrane</keyword>
<dbReference type="EMBL" id="JBHFFA010000001">
    <property type="protein sequence ID" value="KAL2650800.1"/>
    <property type="molecule type" value="Genomic_DNA"/>
</dbReference>
<feature type="chain" id="PRO_5044848781" description="Malectin-like domain-containing protein" evidence="7">
    <location>
        <begin position="25"/>
        <end position="536"/>
    </location>
</feature>
<dbReference type="AlphaFoldDB" id="A0ABD1ZHJ9"/>
<keyword evidence="7" id="KW-0732">Signal</keyword>
<keyword evidence="2" id="KW-0433">Leucine-rich repeat</keyword>
<dbReference type="SUPFAM" id="SSF52058">
    <property type="entry name" value="L domain-like"/>
    <property type="match status" value="1"/>
</dbReference>
<dbReference type="PANTHER" id="PTHR45631:SF68">
    <property type="entry name" value="REPEAT FAMILY PROTEIN, PUTATIVE, EXPRESSED-RELATED"/>
    <property type="match status" value="1"/>
</dbReference>
<dbReference type="InterPro" id="IPR001611">
    <property type="entry name" value="Leu-rich_rpt"/>
</dbReference>
<evidence type="ECO:0000256" key="4">
    <source>
        <dbReference type="ARBA" id="ARBA00022737"/>
    </source>
</evidence>
<dbReference type="InterPro" id="IPR032675">
    <property type="entry name" value="LRR_dom_sf"/>
</dbReference>
<dbReference type="Pfam" id="PF00560">
    <property type="entry name" value="LRR_1"/>
    <property type="match status" value="1"/>
</dbReference>
<evidence type="ECO:0000256" key="5">
    <source>
        <dbReference type="ARBA" id="ARBA00022989"/>
    </source>
</evidence>
<keyword evidence="4" id="KW-0677">Repeat</keyword>
<organism evidence="9 10">
    <name type="scientific">Riccia fluitans</name>
    <dbReference type="NCBI Taxonomy" id="41844"/>
    <lineage>
        <taxon>Eukaryota</taxon>
        <taxon>Viridiplantae</taxon>
        <taxon>Streptophyta</taxon>
        <taxon>Embryophyta</taxon>
        <taxon>Marchantiophyta</taxon>
        <taxon>Marchantiopsida</taxon>
        <taxon>Marchantiidae</taxon>
        <taxon>Marchantiales</taxon>
        <taxon>Ricciaceae</taxon>
        <taxon>Riccia</taxon>
    </lineage>
</organism>
<feature type="domain" description="Malectin-like" evidence="8">
    <location>
        <begin position="30"/>
        <end position="358"/>
    </location>
</feature>
<evidence type="ECO:0000256" key="2">
    <source>
        <dbReference type="ARBA" id="ARBA00022614"/>
    </source>
</evidence>
<dbReference type="InterPro" id="IPR024788">
    <property type="entry name" value="Malectin-like_Carb-bd_dom"/>
</dbReference>
<dbReference type="Pfam" id="PF12819">
    <property type="entry name" value="Malectin_like"/>
    <property type="match status" value="1"/>
</dbReference>
<evidence type="ECO:0000259" key="8">
    <source>
        <dbReference type="Pfam" id="PF12819"/>
    </source>
</evidence>
<keyword evidence="5" id="KW-1133">Transmembrane helix</keyword>
<comment type="caution">
    <text evidence="9">The sequence shown here is derived from an EMBL/GenBank/DDBJ whole genome shotgun (WGS) entry which is preliminary data.</text>
</comment>
<gene>
    <name evidence="9" type="ORF">R1flu_018928</name>
</gene>
<protein>
    <recommendedName>
        <fullName evidence="8">Malectin-like domain-containing protein</fullName>
    </recommendedName>
</protein>
<feature type="signal peptide" evidence="7">
    <location>
        <begin position="1"/>
        <end position="24"/>
    </location>
</feature>
<evidence type="ECO:0000256" key="7">
    <source>
        <dbReference type="SAM" id="SignalP"/>
    </source>
</evidence>
<reference evidence="9 10" key="1">
    <citation type="submission" date="2024-09" db="EMBL/GenBank/DDBJ databases">
        <title>Chromosome-scale assembly of Riccia fluitans.</title>
        <authorList>
            <person name="Paukszto L."/>
            <person name="Sawicki J."/>
            <person name="Karawczyk K."/>
            <person name="Piernik-Szablinska J."/>
            <person name="Szczecinska M."/>
            <person name="Mazdziarz M."/>
        </authorList>
    </citation>
    <scope>NUCLEOTIDE SEQUENCE [LARGE SCALE GENOMIC DNA]</scope>
    <source>
        <strain evidence="9">Rf_01</strain>
        <tissue evidence="9">Aerial parts of the thallus</tissue>
    </source>
</reference>
<dbReference type="Proteomes" id="UP001605036">
    <property type="component" value="Unassembled WGS sequence"/>
</dbReference>
<keyword evidence="3" id="KW-0812">Transmembrane</keyword>
<sequence length="536" mass="58960">MEKSSKCFLFITLCIYLLTGSSYAADFVSIACGAAAGGTDIRNIEWVTDDGFIQTGKNLQGLDAEFPYDSLKYFPEGRSKNCFVLPAKNATTYLLRTSFYPGNATAGPSIESPVDFNVTVYNEHLFAYSATAEFRPDGWTEAIFNTFEKDEIYLCLLKGTQGFPFINGIELREQNTTSYSDVKKGKFFVAANRINTGTKPNDGTILRYPDDPFDRIWFPTPYSEYPPFPTVENLTVIPPPATDTSEDGYNWPPTKVLGDAWVGRNLSSPNFPKPAGLKELYVAFYIKEIRPVSLSEADPIGMTLGVNNLNADLNLTDVSDRTVGITRDVSDALTINLTVISKPWSKQSAILNGFEMYSLQDVDMSKTFPRDQDALGALQKSFGLEDWTGDPCYPVAWDWVTCDSTNSRITQLLLSNMSISGSIPKETSLLTDLTAIYLDNNELTGEIPLSLLSLIKLKILNLDDNNLSGPIPAGFQSKTGFTFTGNPELCLTGNVSCASSPGASFPPPKRAPSAAVKLMYEKFSLMVMLICLLFSI</sequence>
<keyword evidence="10" id="KW-1185">Reference proteome</keyword>
<accession>A0ABD1ZHJ9</accession>
<evidence type="ECO:0000313" key="9">
    <source>
        <dbReference type="EMBL" id="KAL2650800.1"/>
    </source>
</evidence>
<dbReference type="Gene3D" id="3.80.10.10">
    <property type="entry name" value="Ribonuclease Inhibitor"/>
    <property type="match status" value="1"/>
</dbReference>
<comment type="subcellular location">
    <subcellularLocation>
        <location evidence="1">Membrane</location>
        <topology evidence="1">Single-pass membrane protein</topology>
    </subcellularLocation>
</comment>
<dbReference type="FunFam" id="3.80.10.10:FF:000129">
    <property type="entry name" value="Leucine-rich repeat receptor-like kinase"/>
    <property type="match status" value="1"/>
</dbReference>
<proteinExistence type="predicted"/>
<evidence type="ECO:0000256" key="1">
    <source>
        <dbReference type="ARBA" id="ARBA00004167"/>
    </source>
</evidence>
<evidence type="ECO:0000313" key="10">
    <source>
        <dbReference type="Proteomes" id="UP001605036"/>
    </source>
</evidence>
<dbReference type="PANTHER" id="PTHR45631">
    <property type="entry name" value="OS07G0107800 PROTEIN-RELATED"/>
    <property type="match status" value="1"/>
</dbReference>
<evidence type="ECO:0000256" key="6">
    <source>
        <dbReference type="ARBA" id="ARBA00023136"/>
    </source>
</evidence>
<dbReference type="GO" id="GO:0016020">
    <property type="term" value="C:membrane"/>
    <property type="evidence" value="ECO:0007669"/>
    <property type="project" value="UniProtKB-SubCell"/>
</dbReference>
<evidence type="ECO:0000256" key="3">
    <source>
        <dbReference type="ARBA" id="ARBA00022692"/>
    </source>
</evidence>